<organism evidence="2 3">
    <name type="scientific">Cladophialophora bantiana (strain ATCC 10958 / CBS 173.52 / CDC B-1940 / NIH 8579)</name>
    <name type="common">Xylohypha bantiana</name>
    <dbReference type="NCBI Taxonomy" id="1442370"/>
    <lineage>
        <taxon>Eukaryota</taxon>
        <taxon>Fungi</taxon>
        <taxon>Dikarya</taxon>
        <taxon>Ascomycota</taxon>
        <taxon>Pezizomycotina</taxon>
        <taxon>Eurotiomycetes</taxon>
        <taxon>Chaetothyriomycetidae</taxon>
        <taxon>Chaetothyriales</taxon>
        <taxon>Herpotrichiellaceae</taxon>
        <taxon>Cladophialophora</taxon>
    </lineage>
</organism>
<dbReference type="HOGENOM" id="CLU_836792_0_0_1"/>
<dbReference type="AlphaFoldDB" id="A0A0D2I925"/>
<feature type="compositionally biased region" description="Polar residues" evidence="1">
    <location>
        <begin position="17"/>
        <end position="26"/>
    </location>
</feature>
<dbReference type="GeneID" id="27698812"/>
<feature type="region of interest" description="Disordered" evidence="1">
    <location>
        <begin position="1"/>
        <end position="26"/>
    </location>
</feature>
<dbReference type="OrthoDB" id="10261951at2759"/>
<dbReference type="Proteomes" id="UP000053789">
    <property type="component" value="Unassembled WGS sequence"/>
</dbReference>
<feature type="region of interest" description="Disordered" evidence="1">
    <location>
        <begin position="88"/>
        <end position="113"/>
    </location>
</feature>
<dbReference type="RefSeq" id="XP_016619948.1">
    <property type="nucleotide sequence ID" value="XM_016763624.1"/>
</dbReference>
<evidence type="ECO:0000313" key="3">
    <source>
        <dbReference type="Proteomes" id="UP000053789"/>
    </source>
</evidence>
<reference evidence="2" key="1">
    <citation type="submission" date="2015-01" db="EMBL/GenBank/DDBJ databases">
        <title>The Genome Sequence of Cladophialophora bantiana CBS 173.52.</title>
        <authorList>
            <consortium name="The Broad Institute Genomics Platform"/>
            <person name="Cuomo C."/>
            <person name="de Hoog S."/>
            <person name="Gorbushina A."/>
            <person name="Stielow B."/>
            <person name="Teixiera M."/>
            <person name="Abouelleil A."/>
            <person name="Chapman S.B."/>
            <person name="Priest M."/>
            <person name="Young S.K."/>
            <person name="Wortman J."/>
            <person name="Nusbaum C."/>
            <person name="Birren B."/>
        </authorList>
    </citation>
    <scope>NUCLEOTIDE SEQUENCE [LARGE SCALE GENOMIC DNA]</scope>
    <source>
        <strain evidence="2">CBS 173.52</strain>
    </source>
</reference>
<evidence type="ECO:0000313" key="2">
    <source>
        <dbReference type="EMBL" id="KIW93279.1"/>
    </source>
</evidence>
<dbReference type="EMBL" id="KN846987">
    <property type="protein sequence ID" value="KIW93279.1"/>
    <property type="molecule type" value="Genomic_DNA"/>
</dbReference>
<accession>A0A0D2I925</accession>
<proteinExistence type="predicted"/>
<sequence length="382" mass="44223">MNLPTSPHLVEPRASSYGPSHQTTSSAELERKFNDLEQRLAEVRQLAMQSLQGLSNQKWADFEGLDDFYDHDRRDHTLSDFLDFGVVSAEGPTSPPSHQQLGTSRSSEGTTSLQWHKAVERAGTARRPSRLPPQPSIYDMDLLELLGSVRYKLLRQSMTPEQPQQSLDTLVQRMLYLLASDRYWGRKRVFWFETLAFEKLAPITRYQILPTVEHYCAIQPEFQPTQLQLTRHHWPMVDWIPFPGLRDKIILHAHEIDLTAVVEGTLDSWCLESKEEVPFEDGHREIQVYYRLSEYIDYRRQQSSLPASLLGRMSKSVETEFVLALRQPNQVFKLEQSYFDRFPMLFTEDALVKGQYRPIVLQPESPESDALDVPMMGDSHTQ</sequence>
<name>A0A0D2I925_CLAB1</name>
<dbReference type="Pfam" id="PF11905">
    <property type="entry name" value="DUF3425"/>
    <property type="match status" value="1"/>
</dbReference>
<evidence type="ECO:0000256" key="1">
    <source>
        <dbReference type="SAM" id="MobiDB-lite"/>
    </source>
</evidence>
<gene>
    <name evidence="2" type="ORF">Z519_05884</name>
</gene>
<keyword evidence="3" id="KW-1185">Reference proteome</keyword>
<feature type="compositionally biased region" description="Polar residues" evidence="1">
    <location>
        <begin position="96"/>
        <end position="113"/>
    </location>
</feature>
<protein>
    <submittedName>
        <fullName evidence="2">Uncharacterized protein</fullName>
    </submittedName>
</protein>
<dbReference type="InterPro" id="IPR021833">
    <property type="entry name" value="DUF3425"/>
</dbReference>
<dbReference type="VEuPathDB" id="FungiDB:Z519_05884"/>